<dbReference type="InterPro" id="IPR019797">
    <property type="entry name" value="Glutamate_5-kinase_CS"/>
</dbReference>
<comment type="similarity">
    <text evidence="8">Belongs to the glutamate 5-kinase family.</text>
</comment>
<comment type="function">
    <text evidence="8">Catalyzes the transfer of a phosphate group to glutamate to form L-glutamate 5-phosphate.</text>
</comment>
<dbReference type="AlphaFoldDB" id="A0A1G8SQH3"/>
<feature type="binding site" evidence="8">
    <location>
        <position position="57"/>
    </location>
    <ligand>
        <name>substrate</name>
    </ligand>
</feature>
<dbReference type="Pfam" id="PF00696">
    <property type="entry name" value="AA_kinase"/>
    <property type="match status" value="1"/>
</dbReference>
<sequence length="268" mass="29561">MIKEREVIKEVKRVVIKVGTSTIAHTGGLINIYRMEHLARMISDLKNRGYQVVLVSSGAIGVGAQRMHLKERPRDIEGKQAAAAVGQVVLMNMYQKFFQEYNYQVAQILVTKQVETDKFMKFNAKNTMKELLRNGIVPIVNENDTISTDEIIFGDNDTLSAVVASLVDADLLILLSDIDGLYTDDPRKNPEAKLMSLVEKIDDYVESIAKDSSTKLGTGGMITKIKAAKYATKRGIHVVLANGAGNETVEEILMGKEVGTLFLGGKKK</sequence>
<feature type="binding site" evidence="8">
    <location>
        <position position="144"/>
    </location>
    <ligand>
        <name>substrate</name>
    </ligand>
</feature>
<comment type="catalytic activity">
    <reaction evidence="8">
        <text>L-glutamate + ATP = L-glutamyl 5-phosphate + ADP</text>
        <dbReference type="Rhea" id="RHEA:14877"/>
        <dbReference type="ChEBI" id="CHEBI:29985"/>
        <dbReference type="ChEBI" id="CHEBI:30616"/>
        <dbReference type="ChEBI" id="CHEBI:58274"/>
        <dbReference type="ChEBI" id="CHEBI:456216"/>
        <dbReference type="EC" id="2.7.2.11"/>
    </reaction>
</comment>
<dbReference type="GO" id="GO:0004349">
    <property type="term" value="F:glutamate 5-kinase activity"/>
    <property type="evidence" value="ECO:0007669"/>
    <property type="project" value="UniProtKB-UniRule"/>
</dbReference>
<proteinExistence type="inferred from homology"/>
<dbReference type="PANTHER" id="PTHR43654">
    <property type="entry name" value="GLUTAMATE 5-KINASE"/>
    <property type="match status" value="1"/>
</dbReference>
<dbReference type="HAMAP" id="MF_00456">
    <property type="entry name" value="ProB"/>
    <property type="match status" value="1"/>
</dbReference>
<dbReference type="Proteomes" id="UP000183255">
    <property type="component" value="Unassembled WGS sequence"/>
</dbReference>
<dbReference type="InterPro" id="IPR041739">
    <property type="entry name" value="G5K_ProB"/>
</dbReference>
<evidence type="ECO:0000256" key="3">
    <source>
        <dbReference type="ARBA" id="ARBA00022650"/>
    </source>
</evidence>
<keyword evidence="4 8" id="KW-0808">Transferase</keyword>
<dbReference type="Gene3D" id="3.40.1160.10">
    <property type="entry name" value="Acetylglutamate kinase-like"/>
    <property type="match status" value="1"/>
</dbReference>
<dbReference type="EC" id="2.7.2.11" evidence="8"/>
<keyword evidence="3 8" id="KW-0641">Proline biosynthesis</keyword>
<dbReference type="InterPro" id="IPR001057">
    <property type="entry name" value="Glu/AcGlu_kinase"/>
</dbReference>
<dbReference type="InterPro" id="IPR001048">
    <property type="entry name" value="Asp/Glu/Uridylate_kinase"/>
</dbReference>
<dbReference type="NCBIfam" id="TIGR01027">
    <property type="entry name" value="proB"/>
    <property type="match status" value="1"/>
</dbReference>
<comment type="pathway">
    <text evidence="8">Amino-acid biosynthesis; L-proline biosynthesis; L-glutamate 5-semialdehyde from L-glutamate: step 1/2.</text>
</comment>
<accession>A0A1G8SQH3</accession>
<dbReference type="PANTHER" id="PTHR43654:SF3">
    <property type="entry name" value="GLUTAMATE 5-KINASE"/>
    <property type="match status" value="1"/>
</dbReference>
<dbReference type="UniPathway" id="UPA00098">
    <property type="reaction ID" value="UER00359"/>
</dbReference>
<evidence type="ECO:0000313" key="11">
    <source>
        <dbReference type="Proteomes" id="UP000183255"/>
    </source>
</evidence>
<dbReference type="InterPro" id="IPR011529">
    <property type="entry name" value="Glu_5kinase"/>
</dbReference>
<evidence type="ECO:0000256" key="7">
    <source>
        <dbReference type="ARBA" id="ARBA00022840"/>
    </source>
</evidence>
<evidence type="ECO:0000256" key="5">
    <source>
        <dbReference type="ARBA" id="ARBA00022741"/>
    </source>
</evidence>
<gene>
    <name evidence="8" type="primary">proB</name>
    <name evidence="10" type="ORF">SAMN05421804_11344</name>
</gene>
<evidence type="ECO:0000313" key="10">
    <source>
        <dbReference type="EMBL" id="SDJ31457.1"/>
    </source>
</evidence>
<dbReference type="GO" id="GO:0005524">
    <property type="term" value="F:ATP binding"/>
    <property type="evidence" value="ECO:0007669"/>
    <property type="project" value="UniProtKB-KW"/>
</dbReference>
<evidence type="ECO:0000256" key="6">
    <source>
        <dbReference type="ARBA" id="ARBA00022777"/>
    </source>
</evidence>
<dbReference type="InterPro" id="IPR005715">
    <property type="entry name" value="Glu_5kinase/COase_Synthase"/>
</dbReference>
<dbReference type="PIRSF" id="PIRSF000729">
    <property type="entry name" value="GK"/>
    <property type="match status" value="1"/>
</dbReference>
<keyword evidence="6 8" id="KW-0418">Kinase</keyword>
<dbReference type="PROSITE" id="PS00902">
    <property type="entry name" value="GLUTAMATE_5_KINASE"/>
    <property type="match status" value="1"/>
</dbReference>
<feature type="binding site" evidence="8">
    <location>
        <position position="156"/>
    </location>
    <ligand>
        <name>substrate</name>
    </ligand>
</feature>
<reference evidence="10 11" key="1">
    <citation type="submission" date="2016-10" db="EMBL/GenBank/DDBJ databases">
        <authorList>
            <person name="de Groot N.N."/>
        </authorList>
    </citation>
    <scope>NUCLEOTIDE SEQUENCE [LARGE SCALE GENOMIC DNA]</scope>
    <source>
        <strain evidence="10 11">CGMCC 1.5058</strain>
    </source>
</reference>
<feature type="binding site" evidence="8">
    <location>
        <position position="17"/>
    </location>
    <ligand>
        <name>ATP</name>
        <dbReference type="ChEBI" id="CHEBI:30616"/>
    </ligand>
</feature>
<name>A0A1G8SQH3_9CLOT</name>
<feature type="binding site" evidence="8">
    <location>
        <begin position="218"/>
        <end position="224"/>
    </location>
    <ligand>
        <name>ATP</name>
        <dbReference type="ChEBI" id="CHEBI:30616"/>
    </ligand>
</feature>
<organism evidence="10 11">
    <name type="scientific">Proteiniclasticum ruminis</name>
    <dbReference type="NCBI Taxonomy" id="398199"/>
    <lineage>
        <taxon>Bacteria</taxon>
        <taxon>Bacillati</taxon>
        <taxon>Bacillota</taxon>
        <taxon>Clostridia</taxon>
        <taxon>Eubacteriales</taxon>
        <taxon>Clostridiaceae</taxon>
        <taxon>Proteiniclasticum</taxon>
    </lineage>
</organism>
<dbReference type="FunFam" id="3.40.1160.10:FF:000018">
    <property type="entry name" value="Glutamate 5-kinase"/>
    <property type="match status" value="1"/>
</dbReference>
<keyword evidence="5 8" id="KW-0547">Nucleotide-binding</keyword>
<dbReference type="InterPro" id="IPR036393">
    <property type="entry name" value="AceGlu_kinase-like_sf"/>
</dbReference>
<dbReference type="CDD" id="cd04242">
    <property type="entry name" value="AAK_G5K_ProB"/>
    <property type="match status" value="1"/>
</dbReference>
<evidence type="ECO:0000256" key="1">
    <source>
        <dbReference type="ARBA" id="ARBA00022490"/>
    </source>
</evidence>
<evidence type="ECO:0000256" key="8">
    <source>
        <dbReference type="HAMAP-Rule" id="MF_00456"/>
    </source>
</evidence>
<dbReference type="PRINTS" id="PR00474">
    <property type="entry name" value="GLU5KINASE"/>
</dbReference>
<evidence type="ECO:0000259" key="9">
    <source>
        <dbReference type="Pfam" id="PF00696"/>
    </source>
</evidence>
<dbReference type="RefSeq" id="WP_031577458.1">
    <property type="nucleotide sequence ID" value="NZ_FNDZ01000013.1"/>
</dbReference>
<feature type="binding site" evidence="8">
    <location>
        <begin position="176"/>
        <end position="177"/>
    </location>
    <ligand>
        <name>ATP</name>
        <dbReference type="ChEBI" id="CHEBI:30616"/>
    </ligand>
</feature>
<keyword evidence="7 8" id="KW-0067">ATP-binding</keyword>
<dbReference type="GO" id="GO:0055129">
    <property type="term" value="P:L-proline biosynthetic process"/>
    <property type="evidence" value="ECO:0007669"/>
    <property type="project" value="UniProtKB-UniRule"/>
</dbReference>
<keyword evidence="2 8" id="KW-0028">Amino-acid biosynthesis</keyword>
<evidence type="ECO:0000256" key="4">
    <source>
        <dbReference type="ARBA" id="ARBA00022679"/>
    </source>
</evidence>
<dbReference type="EMBL" id="FNDZ01000013">
    <property type="protein sequence ID" value="SDJ31457.1"/>
    <property type="molecule type" value="Genomic_DNA"/>
</dbReference>
<comment type="subcellular location">
    <subcellularLocation>
        <location evidence="8">Cytoplasm</location>
    </subcellularLocation>
</comment>
<keyword evidence="1 8" id="KW-0963">Cytoplasm</keyword>
<dbReference type="SUPFAM" id="SSF53633">
    <property type="entry name" value="Carbamate kinase-like"/>
    <property type="match status" value="1"/>
</dbReference>
<feature type="domain" description="Aspartate/glutamate/uridylate kinase" evidence="9">
    <location>
        <begin position="12"/>
        <end position="242"/>
    </location>
</feature>
<protein>
    <recommendedName>
        <fullName evidence="8">Glutamate 5-kinase</fullName>
        <ecNumber evidence="8">2.7.2.11</ecNumber>
    </recommendedName>
    <alternativeName>
        <fullName evidence="8">Gamma-glutamyl kinase</fullName>
        <shortName evidence="8">GK</shortName>
    </alternativeName>
</protein>
<evidence type="ECO:0000256" key="2">
    <source>
        <dbReference type="ARBA" id="ARBA00022605"/>
    </source>
</evidence>
<dbReference type="GO" id="GO:0005829">
    <property type="term" value="C:cytosol"/>
    <property type="evidence" value="ECO:0007669"/>
    <property type="project" value="TreeGrafter"/>
</dbReference>